<evidence type="ECO:0000313" key="2">
    <source>
        <dbReference type="Proteomes" id="UP000785679"/>
    </source>
</evidence>
<sequence>MDFLTYEVAWCKRFSSMSVFLRCFLKFEDQEVLLILSVTDFPADCYTHSPFVSFSFSFKPSHSRYLVLPLSIFFNSRFIL</sequence>
<evidence type="ECO:0000313" key="1">
    <source>
        <dbReference type="EMBL" id="TNV73800.1"/>
    </source>
</evidence>
<accession>A0A8J8NFY7</accession>
<comment type="caution">
    <text evidence="1">The sequence shown here is derived from an EMBL/GenBank/DDBJ whole genome shotgun (WGS) entry which is preliminary data.</text>
</comment>
<keyword evidence="2" id="KW-1185">Reference proteome</keyword>
<proteinExistence type="predicted"/>
<gene>
    <name evidence="1" type="ORF">FGO68_gene5369</name>
</gene>
<name>A0A8J8NFY7_HALGN</name>
<organism evidence="1 2">
    <name type="scientific">Halteria grandinella</name>
    <dbReference type="NCBI Taxonomy" id="5974"/>
    <lineage>
        <taxon>Eukaryota</taxon>
        <taxon>Sar</taxon>
        <taxon>Alveolata</taxon>
        <taxon>Ciliophora</taxon>
        <taxon>Intramacronucleata</taxon>
        <taxon>Spirotrichea</taxon>
        <taxon>Stichotrichia</taxon>
        <taxon>Sporadotrichida</taxon>
        <taxon>Halteriidae</taxon>
        <taxon>Halteria</taxon>
    </lineage>
</organism>
<dbReference type="EMBL" id="RRYP01018059">
    <property type="protein sequence ID" value="TNV73800.1"/>
    <property type="molecule type" value="Genomic_DNA"/>
</dbReference>
<dbReference type="AlphaFoldDB" id="A0A8J8NFY7"/>
<dbReference type="Proteomes" id="UP000785679">
    <property type="component" value="Unassembled WGS sequence"/>
</dbReference>
<protein>
    <submittedName>
        <fullName evidence="1">Uncharacterized protein</fullName>
    </submittedName>
</protein>
<reference evidence="1" key="1">
    <citation type="submission" date="2019-06" db="EMBL/GenBank/DDBJ databases">
        <authorList>
            <person name="Zheng W."/>
        </authorList>
    </citation>
    <scope>NUCLEOTIDE SEQUENCE</scope>
    <source>
        <strain evidence="1">QDHG01</strain>
    </source>
</reference>